<evidence type="ECO:0000256" key="4">
    <source>
        <dbReference type="ARBA" id="ARBA00022679"/>
    </source>
</evidence>
<feature type="domain" description="Protein kinase" evidence="18">
    <location>
        <begin position="1224"/>
        <end position="1499"/>
    </location>
</feature>
<evidence type="ECO:0000256" key="5">
    <source>
        <dbReference type="ARBA" id="ARBA00022692"/>
    </source>
</evidence>
<keyword evidence="9 15" id="KW-0067">ATP-binding</keyword>
<dbReference type="InterPro" id="IPR011009">
    <property type="entry name" value="Kinase-like_dom_sf"/>
</dbReference>
<dbReference type="PROSITE" id="PS50011">
    <property type="entry name" value="PROTEIN_KINASE_DOM"/>
    <property type="match status" value="1"/>
</dbReference>
<dbReference type="FunFam" id="1.10.510.10:FF:000161">
    <property type="entry name" value="Wall-associated receptor kinase-like 20"/>
    <property type="match status" value="1"/>
</dbReference>
<keyword evidence="5 17" id="KW-0812">Transmembrane</keyword>
<keyword evidence="3" id="KW-0723">Serine/threonine-protein kinase</keyword>
<dbReference type="Pfam" id="PF14380">
    <property type="entry name" value="WAK_assoc"/>
    <property type="match status" value="3"/>
</dbReference>
<comment type="subcellular location">
    <subcellularLocation>
        <location evidence="1">Membrane</location>
        <topology evidence="1">Single-pass membrane protein</topology>
    </subcellularLocation>
</comment>
<dbReference type="Proteomes" id="UP000583929">
    <property type="component" value="Unassembled WGS sequence"/>
</dbReference>
<evidence type="ECO:0000313" key="19">
    <source>
        <dbReference type="EMBL" id="KAF4395346.1"/>
    </source>
</evidence>
<evidence type="ECO:0000256" key="9">
    <source>
        <dbReference type="ARBA" id="ARBA00022840"/>
    </source>
</evidence>
<evidence type="ECO:0000256" key="3">
    <source>
        <dbReference type="ARBA" id="ARBA00022527"/>
    </source>
</evidence>
<dbReference type="InterPro" id="IPR017441">
    <property type="entry name" value="Protein_kinase_ATP_BS"/>
</dbReference>
<feature type="transmembrane region" description="Helical" evidence="17">
    <location>
        <begin position="1154"/>
        <end position="1178"/>
    </location>
</feature>
<dbReference type="PROSITE" id="PS00108">
    <property type="entry name" value="PROTEIN_KINASE_ST"/>
    <property type="match status" value="1"/>
</dbReference>
<keyword evidence="10 17" id="KW-1133">Transmembrane helix</keyword>
<keyword evidence="11 17" id="KW-0472">Membrane</keyword>
<evidence type="ECO:0000256" key="2">
    <source>
        <dbReference type="ARBA" id="ARBA00012513"/>
    </source>
</evidence>
<proteinExistence type="predicted"/>
<evidence type="ECO:0000256" key="10">
    <source>
        <dbReference type="ARBA" id="ARBA00022989"/>
    </source>
</evidence>
<keyword evidence="20" id="KW-1185">Reference proteome</keyword>
<evidence type="ECO:0000256" key="6">
    <source>
        <dbReference type="ARBA" id="ARBA00022729"/>
    </source>
</evidence>
<protein>
    <recommendedName>
        <fullName evidence="2">non-specific serine/threonine protein kinase</fullName>
        <ecNumber evidence="2">2.7.11.1</ecNumber>
    </recommendedName>
</protein>
<dbReference type="PROSITE" id="PS00107">
    <property type="entry name" value="PROTEIN_KINASE_ATP"/>
    <property type="match status" value="1"/>
</dbReference>
<evidence type="ECO:0000256" key="13">
    <source>
        <dbReference type="ARBA" id="ARBA00047899"/>
    </source>
</evidence>
<keyword evidence="7 15" id="KW-0547">Nucleotide-binding</keyword>
<evidence type="ECO:0000256" key="1">
    <source>
        <dbReference type="ARBA" id="ARBA00004167"/>
    </source>
</evidence>
<dbReference type="Pfam" id="PF13947">
    <property type="entry name" value="GUB_WAK_bind"/>
    <property type="match status" value="3"/>
</dbReference>
<dbReference type="Gene3D" id="3.30.200.20">
    <property type="entry name" value="Phosphorylase Kinase, domain 1"/>
    <property type="match status" value="1"/>
</dbReference>
<evidence type="ECO:0000256" key="14">
    <source>
        <dbReference type="ARBA" id="ARBA00048679"/>
    </source>
</evidence>
<evidence type="ECO:0000313" key="20">
    <source>
        <dbReference type="Proteomes" id="UP000583929"/>
    </source>
</evidence>
<evidence type="ECO:0000256" key="11">
    <source>
        <dbReference type="ARBA" id="ARBA00023136"/>
    </source>
</evidence>
<evidence type="ECO:0000259" key="18">
    <source>
        <dbReference type="PROSITE" id="PS50011"/>
    </source>
</evidence>
<evidence type="ECO:0000256" key="7">
    <source>
        <dbReference type="ARBA" id="ARBA00022741"/>
    </source>
</evidence>
<dbReference type="EC" id="2.7.11.1" evidence="2"/>
<dbReference type="InterPro" id="IPR008271">
    <property type="entry name" value="Ser/Thr_kinase_AS"/>
</dbReference>
<reference evidence="19 20" key="1">
    <citation type="journal article" date="2020" name="bioRxiv">
        <title>Sequence and annotation of 42 cannabis genomes reveals extensive copy number variation in cannabinoid synthesis and pathogen resistance genes.</title>
        <authorList>
            <person name="Mckernan K.J."/>
            <person name="Helbert Y."/>
            <person name="Kane L.T."/>
            <person name="Ebling H."/>
            <person name="Zhang L."/>
            <person name="Liu B."/>
            <person name="Eaton Z."/>
            <person name="Mclaughlin S."/>
            <person name="Kingan S."/>
            <person name="Baybayan P."/>
            <person name="Concepcion G."/>
            <person name="Jordan M."/>
            <person name="Riva A."/>
            <person name="Barbazuk W."/>
            <person name="Harkins T."/>
        </authorList>
    </citation>
    <scope>NUCLEOTIDE SEQUENCE [LARGE SCALE GENOMIC DNA]</scope>
    <source>
        <strain evidence="20">cv. Jamaican Lion 4</strain>
        <tissue evidence="19">Leaf</tissue>
    </source>
</reference>
<dbReference type="SMART" id="SM00220">
    <property type="entry name" value="S_TKc"/>
    <property type="match status" value="1"/>
</dbReference>
<organism evidence="19 20">
    <name type="scientific">Cannabis sativa</name>
    <name type="common">Hemp</name>
    <name type="synonym">Marijuana</name>
    <dbReference type="NCBI Taxonomy" id="3483"/>
    <lineage>
        <taxon>Eukaryota</taxon>
        <taxon>Viridiplantae</taxon>
        <taxon>Streptophyta</taxon>
        <taxon>Embryophyta</taxon>
        <taxon>Tracheophyta</taxon>
        <taxon>Spermatophyta</taxon>
        <taxon>Magnoliopsida</taxon>
        <taxon>eudicotyledons</taxon>
        <taxon>Gunneridae</taxon>
        <taxon>Pentapetalae</taxon>
        <taxon>rosids</taxon>
        <taxon>fabids</taxon>
        <taxon>Rosales</taxon>
        <taxon>Cannabaceae</taxon>
        <taxon>Cannabis</taxon>
    </lineage>
</organism>
<dbReference type="CDD" id="cd14066">
    <property type="entry name" value="STKc_IRAK"/>
    <property type="match status" value="1"/>
</dbReference>
<dbReference type="GO" id="GO:0005524">
    <property type="term" value="F:ATP binding"/>
    <property type="evidence" value="ECO:0007669"/>
    <property type="project" value="UniProtKB-UniRule"/>
</dbReference>
<comment type="catalytic activity">
    <reaction evidence="14">
        <text>L-seryl-[protein] + ATP = O-phospho-L-seryl-[protein] + ADP + H(+)</text>
        <dbReference type="Rhea" id="RHEA:17989"/>
        <dbReference type="Rhea" id="RHEA-COMP:9863"/>
        <dbReference type="Rhea" id="RHEA-COMP:11604"/>
        <dbReference type="ChEBI" id="CHEBI:15378"/>
        <dbReference type="ChEBI" id="CHEBI:29999"/>
        <dbReference type="ChEBI" id="CHEBI:30616"/>
        <dbReference type="ChEBI" id="CHEBI:83421"/>
        <dbReference type="ChEBI" id="CHEBI:456216"/>
        <dbReference type="EC" id="2.7.11.1"/>
    </reaction>
</comment>
<dbReference type="Pfam" id="PF07714">
    <property type="entry name" value="PK_Tyr_Ser-Thr"/>
    <property type="match status" value="1"/>
</dbReference>
<accession>A0A7J6HJA7</accession>
<dbReference type="GO" id="GO:0004674">
    <property type="term" value="F:protein serine/threonine kinase activity"/>
    <property type="evidence" value="ECO:0007669"/>
    <property type="project" value="UniProtKB-KW"/>
</dbReference>
<sequence length="1556" mass="174406">MYPLLHSSSSSSIFITIVIISLGFSTPFKILKDESKFEACKLPFTCGNKSFAYPFWGGERIQDCGHPDFKLNCHNHTYPEIEIVSKSFYVLDMREWDETITVVGADMVDDGCPDRVTSLTIEAIEQSPFECASNNAKLTYLYNCSNGIIPNTTSFLRCTSNVERVYDGYYLKNPSDHQNQSCKSLINIPLLQKYYTDLVTNKLNTKDALRKGFDFKYKFDYGQKACWDCLKSYGQCGFSKTSHEFVCFSVSVKAASDPHYESCIVPKICGNQTISFPFFIQGQQEPYCGYPGFNLTCDSRGRSIINLSSQNYVVLQIFYQNQSVIVSNAAFLDLDDEQACFPFIRNLTDLSPDFKIAETDDDRNSVVLLYNCRFSSIERNNDFLKNRIGCYGENQTNSVLAFYESEEDELVEASRMCVPGPNGDVMAAKTAVVENNELGMVTMRDVVRSGFMVNWIASNCSVCEESGGRCGFLWDIYHFRCFCPDRPHALKCFPVTAAPAAGYILFNSLVVINSAISANPSFESCKPRNCGDGPNISYPFYVEGAGADFCGLQGFRITCQENKTIFMTSRGPYLVKSISYENQSVQLVDLDVVNASCVVPKHYFSFDNDSPFDFSSSHANLHFFYRCTKSFSPPFETTSVPCASNSSHHSFVALFQDNNFERNRVTSNSDRSCKSEVAIPVDLEGNWPFNQTIQTVNYTELLMGGFSLVWHGSYGDTCVNCKTIGGRCGFQNNQSLNPNYSWGTLNMAAIIPLFVIFILTHSLLPSSAEEEGTLSKCGVFSVSCSEDGPKIQLKKEEEGPGHWYRIDSVQSGPDSLISIVVKEEATLSSQEEPCEYINEYSFPTTDNDSWYNFKADNSHTLYRCSHDPGLSTIKGFNQTKCHDHDFYCGPPNMSFPFQYQQTCQNFTLPFPPPPPPPFPSPPPPVNIHFSFGLRATPACFGCYREGGYCSNTQEENQFQCTSKEMREELKKQSCVACHLLLPSSAEGKRIPRPRNCTQFPCGKLGMIGFPFSNISRPDCGVFTLNCSEENDPKIQFKKGGGWDRCKLINDFSAPTPNTNISLLFSSYNFTAEKLFTLYNCSHNVSITPSLLDVDKTSCQGDYDIYCNTQNISFPFKQQCPIITLPFSHPPPPPYPYPHQLIFQVEINRKKKRKLIIGIIAGLGSGVLLTTILLGIIMWRRKHKPATSRNIPDPYLNVDDPEGASGHLGVLVFSYKDLTEATNNFDAEKELGDGGFGAVYHGVLKDGREVAVKRLYEHNYKRVEQFVNEIKILTLLRHKNLVSLYGCTSHRSRELLLVYEYIPNGTVADHLHGDQAITSPLTWSIRLSIAIETASALAYLHASDIVHRDVKTNNILLDNNFSVKVADFGLSRLFPNDVTHVSTAPQGTPGYVDPEYHQCYQLTSKSDVYSFGVVLVELLSSMPAVDITRHRHEINLSNLAISKIQKRAYNELIDQQLGFASDIEVRTMTIAVAELAFECLQQDKEMRPTMDEVLERLRRIEDGKIETQPPPPQPSPECGDEVGLLKNMKHDQHSPSSPNAVTEAWPSTTSTTPNFSA</sequence>
<name>A0A7J6HJA7_CANSA</name>
<feature type="binding site" evidence="15">
    <location>
        <position position="1252"/>
    </location>
    <ligand>
        <name>ATP</name>
        <dbReference type="ChEBI" id="CHEBI:30616"/>
    </ligand>
</feature>
<keyword evidence="12" id="KW-0325">Glycoprotein</keyword>
<evidence type="ECO:0000256" key="17">
    <source>
        <dbReference type="SAM" id="Phobius"/>
    </source>
</evidence>
<dbReference type="EMBL" id="JAATIQ010000040">
    <property type="protein sequence ID" value="KAF4395346.1"/>
    <property type="molecule type" value="Genomic_DNA"/>
</dbReference>
<keyword evidence="6" id="KW-0732">Signal</keyword>
<dbReference type="SUPFAM" id="SSF56112">
    <property type="entry name" value="Protein kinase-like (PK-like)"/>
    <property type="match status" value="1"/>
</dbReference>
<feature type="compositionally biased region" description="Polar residues" evidence="16">
    <location>
        <begin position="1533"/>
        <end position="1556"/>
    </location>
</feature>
<evidence type="ECO:0000256" key="8">
    <source>
        <dbReference type="ARBA" id="ARBA00022777"/>
    </source>
</evidence>
<dbReference type="GO" id="GO:0005886">
    <property type="term" value="C:plasma membrane"/>
    <property type="evidence" value="ECO:0007669"/>
    <property type="project" value="UniProtKB-ARBA"/>
</dbReference>
<dbReference type="Gene3D" id="1.10.510.10">
    <property type="entry name" value="Transferase(Phosphotransferase) domain 1"/>
    <property type="match status" value="1"/>
</dbReference>
<comment type="catalytic activity">
    <reaction evidence="13">
        <text>L-threonyl-[protein] + ATP = O-phospho-L-threonyl-[protein] + ADP + H(+)</text>
        <dbReference type="Rhea" id="RHEA:46608"/>
        <dbReference type="Rhea" id="RHEA-COMP:11060"/>
        <dbReference type="Rhea" id="RHEA-COMP:11605"/>
        <dbReference type="ChEBI" id="CHEBI:15378"/>
        <dbReference type="ChEBI" id="CHEBI:30013"/>
        <dbReference type="ChEBI" id="CHEBI:30616"/>
        <dbReference type="ChEBI" id="CHEBI:61977"/>
        <dbReference type="ChEBI" id="CHEBI:456216"/>
        <dbReference type="EC" id="2.7.11.1"/>
    </reaction>
</comment>
<evidence type="ECO:0000256" key="15">
    <source>
        <dbReference type="PROSITE-ProRule" id="PRU10141"/>
    </source>
</evidence>
<feature type="region of interest" description="Disordered" evidence="16">
    <location>
        <begin position="1501"/>
        <end position="1556"/>
    </location>
</feature>
<dbReference type="InterPro" id="IPR025287">
    <property type="entry name" value="WAK_GUB"/>
</dbReference>
<keyword evidence="4" id="KW-0808">Transferase</keyword>
<keyword evidence="8" id="KW-0418">Kinase</keyword>
<dbReference type="PANTHER" id="PTHR46008:SF2">
    <property type="entry name" value="LEAF RUST 10 DISEASE-RESISTANCE LOCUS RECEPTOR-LIKE PROTEIN KINASE-LIKE 1.4"/>
    <property type="match status" value="1"/>
</dbReference>
<dbReference type="InterPro" id="IPR001245">
    <property type="entry name" value="Ser-Thr/Tyr_kinase_cat_dom"/>
</dbReference>
<dbReference type="PANTHER" id="PTHR46008">
    <property type="entry name" value="LEAF RUST 10 DISEASE-RESISTANCE LOCUS RECEPTOR-LIKE PROTEIN KINASE-LIKE 1.4"/>
    <property type="match status" value="1"/>
</dbReference>
<comment type="caution">
    <text evidence="19">The sequence shown here is derived from an EMBL/GenBank/DDBJ whole genome shotgun (WGS) entry which is preliminary data.</text>
</comment>
<dbReference type="InterPro" id="IPR000719">
    <property type="entry name" value="Prot_kinase_dom"/>
</dbReference>
<evidence type="ECO:0000256" key="16">
    <source>
        <dbReference type="SAM" id="MobiDB-lite"/>
    </source>
</evidence>
<evidence type="ECO:0000256" key="12">
    <source>
        <dbReference type="ARBA" id="ARBA00023180"/>
    </source>
</evidence>
<dbReference type="InterPro" id="IPR032872">
    <property type="entry name" value="WAK_assoc_C"/>
</dbReference>
<gene>
    <name evidence="19" type="ORF">G4B88_010810</name>
</gene>
<dbReference type="GO" id="GO:0030247">
    <property type="term" value="F:polysaccharide binding"/>
    <property type="evidence" value="ECO:0007669"/>
    <property type="project" value="InterPro"/>
</dbReference>